<sequence>MTFYRPQHENIAELLRSANRDLLMGSRCFFGGGTAIVLKNGEYRQSLDLDFLCADVDGYRKLRNALLEQGVGVIFPVPVKSLREIHADGYGIRTLLEYKGQRIRFEIVREARIELHGAIDPVLLVPVLSIEDMFAEKLLANSDRCFDRAVCYRDAIDLGRLVEAHHHIPAAAVEKAERAYGADIARKMSGVLNLLLNRGLVETVARELDMSDDGAISAVSNLRLEAIRIWPHAGIQTEQSPDERNNL</sequence>
<protein>
    <submittedName>
        <fullName evidence="1">Nucleotidyl transferase AbiEii/AbiGii toxin family protein</fullName>
    </submittedName>
</protein>
<accession>A0ABV7I7K7</accession>
<dbReference type="EMBL" id="JBHRTG010000019">
    <property type="protein sequence ID" value="MFC3164955.1"/>
    <property type="molecule type" value="Genomic_DNA"/>
</dbReference>
<gene>
    <name evidence="1" type="ORF">ACFOHV_16870</name>
</gene>
<name>A0ABV7I7K7_9HYPH</name>
<keyword evidence="1" id="KW-0808">Transferase</keyword>
<dbReference type="Pfam" id="PF08843">
    <property type="entry name" value="AbiEii"/>
    <property type="match status" value="1"/>
</dbReference>
<keyword evidence="2" id="KW-1185">Reference proteome</keyword>
<proteinExistence type="predicted"/>
<dbReference type="RefSeq" id="WP_182308035.1">
    <property type="nucleotide sequence ID" value="NZ_CP059897.1"/>
</dbReference>
<dbReference type="InterPro" id="IPR014942">
    <property type="entry name" value="AbiEii"/>
</dbReference>
<organism evidence="1 2">
    <name type="scientific">Ciceribacter thiooxidans</name>
    <dbReference type="NCBI Taxonomy" id="1969821"/>
    <lineage>
        <taxon>Bacteria</taxon>
        <taxon>Pseudomonadati</taxon>
        <taxon>Pseudomonadota</taxon>
        <taxon>Alphaproteobacteria</taxon>
        <taxon>Hyphomicrobiales</taxon>
        <taxon>Rhizobiaceae</taxon>
        <taxon>Ciceribacter</taxon>
    </lineage>
</organism>
<evidence type="ECO:0000313" key="2">
    <source>
        <dbReference type="Proteomes" id="UP001595647"/>
    </source>
</evidence>
<reference evidence="2" key="1">
    <citation type="journal article" date="2019" name="Int. J. Syst. Evol. Microbiol.">
        <title>The Global Catalogue of Microorganisms (GCM) 10K type strain sequencing project: providing services to taxonomists for standard genome sequencing and annotation.</title>
        <authorList>
            <consortium name="The Broad Institute Genomics Platform"/>
            <consortium name="The Broad Institute Genome Sequencing Center for Infectious Disease"/>
            <person name="Wu L."/>
            <person name="Ma J."/>
        </authorList>
    </citation>
    <scope>NUCLEOTIDE SEQUENCE [LARGE SCALE GENOMIC DNA]</scope>
    <source>
        <strain evidence="2">KCTC 52231</strain>
    </source>
</reference>
<evidence type="ECO:0000313" key="1">
    <source>
        <dbReference type="EMBL" id="MFC3164955.1"/>
    </source>
</evidence>
<comment type="caution">
    <text evidence="1">The sequence shown here is derived from an EMBL/GenBank/DDBJ whole genome shotgun (WGS) entry which is preliminary data.</text>
</comment>
<dbReference type="Proteomes" id="UP001595647">
    <property type="component" value="Unassembled WGS sequence"/>
</dbReference>
<dbReference type="GO" id="GO:0016740">
    <property type="term" value="F:transferase activity"/>
    <property type="evidence" value="ECO:0007669"/>
    <property type="project" value="UniProtKB-KW"/>
</dbReference>